<reference evidence="2" key="1">
    <citation type="submission" date="2021-03" db="EMBL/GenBank/DDBJ databases">
        <title>Acanthopleuribacteraceae sp. M133.</title>
        <authorList>
            <person name="Wang G."/>
        </authorList>
    </citation>
    <scope>NUCLEOTIDE SEQUENCE</scope>
    <source>
        <strain evidence="2">M133</strain>
    </source>
</reference>
<dbReference type="Pfam" id="PF00296">
    <property type="entry name" value="Bac_luciferase"/>
    <property type="match status" value="1"/>
</dbReference>
<gene>
    <name evidence="2" type="ORF">J3U87_13290</name>
</gene>
<organism evidence="2 3">
    <name type="scientific">Sulfidibacter corallicola</name>
    <dbReference type="NCBI Taxonomy" id="2818388"/>
    <lineage>
        <taxon>Bacteria</taxon>
        <taxon>Pseudomonadati</taxon>
        <taxon>Acidobacteriota</taxon>
        <taxon>Holophagae</taxon>
        <taxon>Acanthopleuribacterales</taxon>
        <taxon>Acanthopleuribacteraceae</taxon>
        <taxon>Sulfidibacter</taxon>
    </lineage>
</organism>
<dbReference type="KEGG" id="scor:J3U87_13290"/>
<accession>A0A8A4TVB5</accession>
<evidence type="ECO:0000259" key="1">
    <source>
        <dbReference type="Pfam" id="PF00296"/>
    </source>
</evidence>
<dbReference type="Gene3D" id="3.20.20.30">
    <property type="entry name" value="Luciferase-like domain"/>
    <property type="match status" value="1"/>
</dbReference>
<dbReference type="Proteomes" id="UP000663929">
    <property type="component" value="Chromosome"/>
</dbReference>
<dbReference type="SUPFAM" id="SSF51679">
    <property type="entry name" value="Bacterial luciferase-like"/>
    <property type="match status" value="1"/>
</dbReference>
<dbReference type="InterPro" id="IPR011251">
    <property type="entry name" value="Luciferase-like_dom"/>
</dbReference>
<name>A0A8A4TVB5_SULCO</name>
<sequence>MNKTIDRDEINRQMASLLSLGRDPVEVPLEVKPKPAAAKLDLSIIFFSDINQGMDHKYQLVFDLTEFADRHGFTAVWLPERHFHPFGGIYPNPSVLAAALAVKTKQIRLRTGSVVLPLHHPIEVVEAWSMVDHLSQGRVDLGFASGWNPNDFIISRDTFGEHRKIWFDRIPIVEKLWRGESMTFQNGKDEPSDIRIYPKPIQETLNVWLVVSRSEESFRIAGSKGYNVLTMLAGIDLAKLSEKIKIYRDARRDNGFDPEGGVVTLMMHTLVHRNLDIVRKAVREPFYDYIKSALTGHVQAFDKGQRPSEEETKKMVDYSYERYFKTGALFGSLAEAQDIAEKAVNAGVNEIACLMDFGVDYKVVMESLPYLLEFKETVSQ</sequence>
<feature type="domain" description="Luciferase-like" evidence="1">
    <location>
        <begin position="58"/>
        <end position="315"/>
    </location>
</feature>
<dbReference type="EMBL" id="CP071793">
    <property type="protein sequence ID" value="QTD53423.1"/>
    <property type="molecule type" value="Genomic_DNA"/>
</dbReference>
<evidence type="ECO:0000313" key="3">
    <source>
        <dbReference type="Proteomes" id="UP000663929"/>
    </source>
</evidence>
<keyword evidence="3" id="KW-1185">Reference proteome</keyword>
<dbReference type="InterPro" id="IPR050766">
    <property type="entry name" value="Bact_Lucif_Oxidored"/>
</dbReference>
<dbReference type="AlphaFoldDB" id="A0A8A4TVB5"/>
<dbReference type="NCBIfam" id="TIGR04020">
    <property type="entry name" value="seco_metab_LLM"/>
    <property type="match status" value="1"/>
</dbReference>
<dbReference type="GO" id="GO:0016705">
    <property type="term" value="F:oxidoreductase activity, acting on paired donors, with incorporation or reduction of molecular oxygen"/>
    <property type="evidence" value="ECO:0007669"/>
    <property type="project" value="InterPro"/>
</dbReference>
<dbReference type="PANTHER" id="PTHR30137:SF6">
    <property type="entry name" value="LUCIFERASE-LIKE MONOOXYGENASE"/>
    <property type="match status" value="1"/>
</dbReference>
<dbReference type="InterPro" id="IPR036661">
    <property type="entry name" value="Luciferase-like_sf"/>
</dbReference>
<dbReference type="InterPro" id="IPR024011">
    <property type="entry name" value="Biosynth_lucif-like_mOase_dom"/>
</dbReference>
<dbReference type="PANTHER" id="PTHR30137">
    <property type="entry name" value="LUCIFERASE-LIKE MONOOXYGENASE"/>
    <property type="match status" value="1"/>
</dbReference>
<dbReference type="RefSeq" id="WP_237383525.1">
    <property type="nucleotide sequence ID" value="NZ_CP071793.1"/>
</dbReference>
<evidence type="ECO:0000313" key="2">
    <source>
        <dbReference type="EMBL" id="QTD53423.1"/>
    </source>
</evidence>
<dbReference type="GO" id="GO:0005829">
    <property type="term" value="C:cytosol"/>
    <property type="evidence" value="ECO:0007669"/>
    <property type="project" value="TreeGrafter"/>
</dbReference>
<protein>
    <submittedName>
        <fullName evidence="2">LLM class flavin-dependent oxidoreductase</fullName>
    </submittedName>
</protein>
<proteinExistence type="predicted"/>